<keyword evidence="3 5" id="KW-0238">DNA-binding</keyword>
<dbReference type="Proteomes" id="UP000019251">
    <property type="component" value="Unassembled WGS sequence"/>
</dbReference>
<dbReference type="Pfam" id="PF00440">
    <property type="entry name" value="TetR_N"/>
    <property type="match status" value="1"/>
</dbReference>
<accession>A0A829R8D3</accession>
<dbReference type="PRINTS" id="PR00455">
    <property type="entry name" value="HTHTETR"/>
</dbReference>
<evidence type="ECO:0000256" key="3">
    <source>
        <dbReference type="ARBA" id="ARBA00023125"/>
    </source>
</evidence>
<dbReference type="SUPFAM" id="SSF48498">
    <property type="entry name" value="Tetracyclin repressor-like, C-terminal domain"/>
    <property type="match status" value="1"/>
</dbReference>
<proteinExistence type="predicted"/>
<dbReference type="EMBL" id="AODG01000004">
    <property type="protein sequence ID" value="EUJ29780.1"/>
    <property type="molecule type" value="Genomic_DNA"/>
</dbReference>
<dbReference type="Gene3D" id="1.10.10.60">
    <property type="entry name" value="Homeodomain-like"/>
    <property type="match status" value="1"/>
</dbReference>
<feature type="DNA-binding region" description="H-T-H motif" evidence="5">
    <location>
        <begin position="27"/>
        <end position="46"/>
    </location>
</feature>
<organism evidence="7 8">
    <name type="scientific">Listeria grayi FSL F6-1183</name>
    <dbReference type="NCBI Taxonomy" id="1265827"/>
    <lineage>
        <taxon>Bacteria</taxon>
        <taxon>Bacillati</taxon>
        <taxon>Bacillota</taxon>
        <taxon>Bacilli</taxon>
        <taxon>Bacillales</taxon>
        <taxon>Listeriaceae</taxon>
        <taxon>Listeria</taxon>
    </lineage>
</organism>
<dbReference type="InterPro" id="IPR050109">
    <property type="entry name" value="HTH-type_TetR-like_transc_reg"/>
</dbReference>
<dbReference type="InterPro" id="IPR009057">
    <property type="entry name" value="Homeodomain-like_sf"/>
</dbReference>
<dbReference type="GO" id="GO:0046677">
    <property type="term" value="P:response to antibiotic"/>
    <property type="evidence" value="ECO:0007669"/>
    <property type="project" value="InterPro"/>
</dbReference>
<dbReference type="PANTHER" id="PTHR30055">
    <property type="entry name" value="HTH-TYPE TRANSCRIPTIONAL REGULATOR RUTR"/>
    <property type="match status" value="1"/>
</dbReference>
<dbReference type="PROSITE" id="PS50977">
    <property type="entry name" value="HTH_TETR_2"/>
    <property type="match status" value="1"/>
</dbReference>
<sequence>MKKQETQKKITNAAWQLLQSHGTNGFSMRKLAELVGMTVSSLYYHFPSKEALFAELINHASEEILFPVEERTWKGRLEKYAHHILTTLDHYPGLAQLLMDYPPSSRNYLKLLDTLLMTLSDLTMEPEEKFFAINAYMNYICTFKIDSERFQKRDNRFTEEEEESYKFLPFLTAYKKAGIFDRLGSPFMFEFGLQLILSGMEKIEADR</sequence>
<gene>
    <name evidence="7" type="ORF">LMUR_01697</name>
</gene>
<evidence type="ECO:0000256" key="4">
    <source>
        <dbReference type="ARBA" id="ARBA00023163"/>
    </source>
</evidence>
<evidence type="ECO:0000256" key="5">
    <source>
        <dbReference type="PROSITE-ProRule" id="PRU00335"/>
    </source>
</evidence>
<dbReference type="InterPro" id="IPR003012">
    <property type="entry name" value="Tet_transcr_reg_TetR"/>
</dbReference>
<feature type="domain" description="HTH tetR-type" evidence="6">
    <location>
        <begin position="4"/>
        <end position="64"/>
    </location>
</feature>
<name>A0A829R8D3_LISGR</name>
<reference evidence="7 8" key="1">
    <citation type="submission" date="2012-12" db="EMBL/GenBank/DDBJ databases">
        <title>Novel taxa of Listeriaceae from agricultural environments in the United States.</title>
        <authorList>
            <person name="den Bakker H.C."/>
            <person name="Allred A."/>
            <person name="Warchocki S."/>
            <person name="Wright E.M."/>
            <person name="Burrell A."/>
            <person name="Nightingale K.K."/>
            <person name="Kephart D."/>
            <person name="Wiedmann M."/>
        </authorList>
    </citation>
    <scope>NUCLEOTIDE SEQUENCE [LARGE SCALE GENOMIC DNA]</scope>
    <source>
        <strain evidence="7 8">FSL F6-1183</strain>
    </source>
</reference>
<dbReference type="GO" id="GO:0003700">
    <property type="term" value="F:DNA-binding transcription factor activity"/>
    <property type="evidence" value="ECO:0007669"/>
    <property type="project" value="TreeGrafter"/>
</dbReference>
<dbReference type="PANTHER" id="PTHR30055:SF234">
    <property type="entry name" value="HTH-TYPE TRANSCRIPTIONAL REGULATOR BETI"/>
    <property type="match status" value="1"/>
</dbReference>
<dbReference type="InterPro" id="IPR004111">
    <property type="entry name" value="Repressor_TetR_C"/>
</dbReference>
<evidence type="ECO:0000256" key="2">
    <source>
        <dbReference type="ARBA" id="ARBA00023015"/>
    </source>
</evidence>
<dbReference type="AlphaFoldDB" id="A0A829R8D3"/>
<dbReference type="InterPro" id="IPR001647">
    <property type="entry name" value="HTH_TetR"/>
</dbReference>
<evidence type="ECO:0000313" key="7">
    <source>
        <dbReference type="EMBL" id="EUJ29780.1"/>
    </source>
</evidence>
<dbReference type="Gene3D" id="1.10.357.10">
    <property type="entry name" value="Tetracycline Repressor, domain 2"/>
    <property type="match status" value="1"/>
</dbReference>
<evidence type="ECO:0000259" key="6">
    <source>
        <dbReference type="PROSITE" id="PS50977"/>
    </source>
</evidence>
<comment type="caution">
    <text evidence="7">The sequence shown here is derived from an EMBL/GenBank/DDBJ whole genome shotgun (WGS) entry which is preliminary data.</text>
</comment>
<dbReference type="SUPFAM" id="SSF46689">
    <property type="entry name" value="Homeodomain-like"/>
    <property type="match status" value="1"/>
</dbReference>
<keyword evidence="4" id="KW-0804">Transcription</keyword>
<dbReference type="GO" id="GO:0045892">
    <property type="term" value="P:negative regulation of DNA-templated transcription"/>
    <property type="evidence" value="ECO:0007669"/>
    <property type="project" value="InterPro"/>
</dbReference>
<evidence type="ECO:0000313" key="8">
    <source>
        <dbReference type="Proteomes" id="UP000019251"/>
    </source>
</evidence>
<dbReference type="Pfam" id="PF02909">
    <property type="entry name" value="TetR_C_1"/>
    <property type="match status" value="1"/>
</dbReference>
<dbReference type="RefSeq" id="WP_036103856.1">
    <property type="nucleotide sequence ID" value="NZ_AODG01000004.1"/>
</dbReference>
<dbReference type="GO" id="GO:0000976">
    <property type="term" value="F:transcription cis-regulatory region binding"/>
    <property type="evidence" value="ECO:0007669"/>
    <property type="project" value="TreeGrafter"/>
</dbReference>
<keyword evidence="2" id="KW-0805">Transcription regulation</keyword>
<dbReference type="InterPro" id="IPR036271">
    <property type="entry name" value="Tet_transcr_reg_TetR-rel_C_sf"/>
</dbReference>
<keyword evidence="1" id="KW-0678">Repressor</keyword>
<evidence type="ECO:0000256" key="1">
    <source>
        <dbReference type="ARBA" id="ARBA00022491"/>
    </source>
</evidence>
<dbReference type="PRINTS" id="PR00400">
    <property type="entry name" value="TETREPRESSOR"/>
</dbReference>
<protein>
    <submittedName>
        <fullName evidence="7">Transcriptional regulator</fullName>
    </submittedName>
</protein>